<feature type="compositionally biased region" description="Basic and acidic residues" evidence="1">
    <location>
        <begin position="34"/>
        <end position="46"/>
    </location>
</feature>
<protein>
    <submittedName>
        <fullName evidence="2">Uncharacterized protein</fullName>
    </submittedName>
</protein>
<sequence>MFFHQQSTPLTQLSATTTAQLRSPRLTLLLGDPPSRDSKPKLEPTRTEPPSFSTIHSHSSSTKCPSFSVDLGRHTQNLIYAANAPLHECPTASRTPSDRSPHPSGPSLHSDEATTTFDQRSPPSPSFLHNLLSRSSLAMSPKTPSENTTDLTHRRSWEI</sequence>
<feature type="region of interest" description="Disordered" evidence="1">
    <location>
        <begin position="1"/>
        <end position="68"/>
    </location>
</feature>
<gene>
    <name evidence="2" type="ORF">VFH_II023920</name>
</gene>
<evidence type="ECO:0000313" key="2">
    <source>
        <dbReference type="EMBL" id="CAI8596208.1"/>
    </source>
</evidence>
<name>A0AAV0ZG35_VICFA</name>
<feature type="compositionally biased region" description="Low complexity" evidence="1">
    <location>
        <begin position="1"/>
        <end position="21"/>
    </location>
</feature>
<keyword evidence="3" id="KW-1185">Reference proteome</keyword>
<feature type="region of interest" description="Disordered" evidence="1">
    <location>
        <begin position="88"/>
        <end position="159"/>
    </location>
</feature>
<evidence type="ECO:0000313" key="3">
    <source>
        <dbReference type="Proteomes" id="UP001157006"/>
    </source>
</evidence>
<accession>A0AAV0ZG35</accession>
<feature type="compositionally biased region" description="Low complexity" evidence="1">
    <location>
        <begin position="51"/>
        <end position="62"/>
    </location>
</feature>
<proteinExistence type="predicted"/>
<dbReference type="Proteomes" id="UP001157006">
    <property type="component" value="Chromosome 2"/>
</dbReference>
<evidence type="ECO:0000256" key="1">
    <source>
        <dbReference type="SAM" id="MobiDB-lite"/>
    </source>
</evidence>
<feature type="compositionally biased region" description="Polar residues" evidence="1">
    <location>
        <begin position="132"/>
        <end position="150"/>
    </location>
</feature>
<organism evidence="2 3">
    <name type="scientific">Vicia faba</name>
    <name type="common">Broad bean</name>
    <name type="synonym">Faba vulgaris</name>
    <dbReference type="NCBI Taxonomy" id="3906"/>
    <lineage>
        <taxon>Eukaryota</taxon>
        <taxon>Viridiplantae</taxon>
        <taxon>Streptophyta</taxon>
        <taxon>Embryophyta</taxon>
        <taxon>Tracheophyta</taxon>
        <taxon>Spermatophyta</taxon>
        <taxon>Magnoliopsida</taxon>
        <taxon>eudicotyledons</taxon>
        <taxon>Gunneridae</taxon>
        <taxon>Pentapetalae</taxon>
        <taxon>rosids</taxon>
        <taxon>fabids</taxon>
        <taxon>Fabales</taxon>
        <taxon>Fabaceae</taxon>
        <taxon>Papilionoideae</taxon>
        <taxon>50 kb inversion clade</taxon>
        <taxon>NPAAA clade</taxon>
        <taxon>Hologalegina</taxon>
        <taxon>IRL clade</taxon>
        <taxon>Fabeae</taxon>
        <taxon>Vicia</taxon>
    </lineage>
</organism>
<dbReference type="AlphaFoldDB" id="A0AAV0ZG35"/>
<dbReference type="EMBL" id="OX451737">
    <property type="protein sequence ID" value="CAI8596208.1"/>
    <property type="molecule type" value="Genomic_DNA"/>
</dbReference>
<reference evidence="2 3" key="1">
    <citation type="submission" date="2023-01" db="EMBL/GenBank/DDBJ databases">
        <authorList>
            <person name="Kreplak J."/>
        </authorList>
    </citation>
    <scope>NUCLEOTIDE SEQUENCE [LARGE SCALE GENOMIC DNA]</scope>
</reference>